<feature type="compositionally biased region" description="Polar residues" evidence="1">
    <location>
        <begin position="535"/>
        <end position="553"/>
    </location>
</feature>
<sequence length="621" mass="68063">MFLLSSAASLHGHEFSPHVEHNPTQRRNTLARSAFSKPTIPRRNTTYETTTRRIRPVLSRPLSEYTPTASEPVVHFEEPELEAMSEDGRSMANSEGTTSTVDIRKHRRRSIRTSTAFSIAHPAPTLTQKQRLLQIRPRLLLQLQLLSAAARPKPAIDVVPSTLVLPPLIEKCPRMFRGKGELGANDVMVLKSEDYDTEDGQYFEETDSDDESLGNRHLMAVICPLRKDCGGASGKTEIVMNDGAVWVATPLNNNLYEFVKTDGDGNITTARWVKKNAMRKSVDFSEGTTNINNDFRFTFSVINPATRRHPIMATLTPNKLDIPDHYVSVSSSSAIYPPTALNNIHPSDTANLNSDQTVSLERNTVPVDENLKSLIQVTSIWVALRQGLSPYFKYSDSMAATVSNPSHGRAASMCRVRSASLTPGTPRHSSAMSISSTPESNAGSLGVLGDKIRRSVVRGSPVCSSFHSDVEFATKTTPKRAVSTGSVFMRREAARKAMGTVVSTRASDSEGEVTFQAAKRRATEALVTDLPTPSGPLTLSGSATSTPYSTPTKPQRRVQSAHIPTSALQHSFINGNANGHKGHNSLDVMQDTKAPYLNPKPKSGKWKAFTNFFRRSHSRVA</sequence>
<evidence type="ECO:0000256" key="1">
    <source>
        <dbReference type="SAM" id="MobiDB-lite"/>
    </source>
</evidence>
<feature type="compositionally biased region" description="Polar residues" evidence="1">
    <location>
        <begin position="91"/>
        <end position="101"/>
    </location>
</feature>
<feature type="region of interest" description="Disordered" evidence="1">
    <location>
        <begin position="420"/>
        <end position="446"/>
    </location>
</feature>
<feature type="region of interest" description="Disordered" evidence="1">
    <location>
        <begin position="85"/>
        <end position="107"/>
    </location>
</feature>
<evidence type="ECO:0000313" key="3">
    <source>
        <dbReference type="Proteomes" id="UP000696280"/>
    </source>
</evidence>
<comment type="caution">
    <text evidence="2">The sequence shown here is derived from an EMBL/GenBank/DDBJ whole genome shotgun (WGS) entry which is preliminary data.</text>
</comment>
<reference evidence="2" key="1">
    <citation type="submission" date="2021-07" db="EMBL/GenBank/DDBJ databases">
        <authorList>
            <person name="Durling M."/>
        </authorList>
    </citation>
    <scope>NUCLEOTIDE SEQUENCE</scope>
</reference>
<feature type="region of interest" description="Disordered" evidence="1">
    <location>
        <begin position="529"/>
        <end position="554"/>
    </location>
</feature>
<dbReference type="OrthoDB" id="5404323at2759"/>
<dbReference type="EMBL" id="CAJVRL010000077">
    <property type="protein sequence ID" value="CAG8957115.1"/>
    <property type="molecule type" value="Genomic_DNA"/>
</dbReference>
<keyword evidence="3" id="KW-1185">Reference proteome</keyword>
<feature type="region of interest" description="Disordered" evidence="1">
    <location>
        <begin position="14"/>
        <end position="51"/>
    </location>
</feature>
<proteinExistence type="predicted"/>
<dbReference type="AlphaFoldDB" id="A0A9N9KZ42"/>
<organism evidence="2 3">
    <name type="scientific">Hymenoscyphus fraxineus</name>
    <dbReference type="NCBI Taxonomy" id="746836"/>
    <lineage>
        <taxon>Eukaryota</taxon>
        <taxon>Fungi</taxon>
        <taxon>Dikarya</taxon>
        <taxon>Ascomycota</taxon>
        <taxon>Pezizomycotina</taxon>
        <taxon>Leotiomycetes</taxon>
        <taxon>Helotiales</taxon>
        <taxon>Helotiaceae</taxon>
        <taxon>Hymenoscyphus</taxon>
    </lineage>
</organism>
<accession>A0A9N9KZ42</accession>
<feature type="compositionally biased region" description="Basic and acidic residues" evidence="1">
    <location>
        <begin position="14"/>
        <end position="23"/>
    </location>
</feature>
<feature type="compositionally biased region" description="Polar residues" evidence="1">
    <location>
        <begin position="420"/>
        <end position="443"/>
    </location>
</feature>
<name>A0A9N9KZ42_9HELO</name>
<protein>
    <submittedName>
        <fullName evidence="2">Uncharacterized protein</fullName>
    </submittedName>
</protein>
<gene>
    <name evidence="2" type="ORF">HYFRA_00009316</name>
</gene>
<dbReference type="Proteomes" id="UP000696280">
    <property type="component" value="Unassembled WGS sequence"/>
</dbReference>
<evidence type="ECO:0000313" key="2">
    <source>
        <dbReference type="EMBL" id="CAG8957115.1"/>
    </source>
</evidence>